<evidence type="ECO:0000256" key="6">
    <source>
        <dbReference type="ARBA" id="ARBA00023235"/>
    </source>
</evidence>
<sequence length="540" mass="60250">MSQDSVGHPLLAGLDEQQREAAQALRGPVGILAGAGSGKTRTISHRIAYGIDRGVFAANRILALTYTNRAASELRSRLRSLGVTEVAVRTFHSAALGQLQFFWPQLTGGLPPKLLTNKLPALREVLGELRLELRDEELRELAAEIELVSYSLVSPGQYLERERGVIAGFSPERFVTVLEAYSNYKQQKRLADWEDVLTLTLGLLRSEDRMLEHVQQQYRFFTVDEYQDISPLQQALLETWLGEREDVCVVGDPRQAIYGFAGADAGFLTGFGSRYPNAEIFELNRNYRSTSEIVASANSVASTRNLEPVRGELTSPVVIEAASASAEAKRIASGIAKSLAEGWAPSDIAVLSRINSQLEPIERELGTLGISVQVRGAGRFFRIPEVQKAMLAIRALQISTQPQPLFMLLSEILSQLGWSSQESKSEKWRNLNWFMEIFDELGSPSLDEFVRELGERERSGDEPIREAITLATVHATKGLEWRAVYLCGLNQGWFPISHAKTEAQLAEERRLFYVAITRACDQLTMSYISDRERSSFLKLL</sequence>
<comment type="catalytic activity">
    <reaction evidence="9">
        <text>ATP + H2O = ADP + phosphate + H(+)</text>
        <dbReference type="Rhea" id="RHEA:13065"/>
        <dbReference type="ChEBI" id="CHEBI:15377"/>
        <dbReference type="ChEBI" id="CHEBI:15378"/>
        <dbReference type="ChEBI" id="CHEBI:30616"/>
        <dbReference type="ChEBI" id="CHEBI:43474"/>
        <dbReference type="ChEBI" id="CHEBI:456216"/>
        <dbReference type="EC" id="5.6.2.4"/>
    </reaction>
</comment>
<dbReference type="GO" id="GO:0016787">
    <property type="term" value="F:hydrolase activity"/>
    <property type="evidence" value="ECO:0007669"/>
    <property type="project" value="UniProtKB-UniRule"/>
</dbReference>
<dbReference type="Pfam" id="PF00580">
    <property type="entry name" value="UvrD-helicase"/>
    <property type="match status" value="1"/>
</dbReference>
<proteinExistence type="inferred from homology"/>
<evidence type="ECO:0000256" key="3">
    <source>
        <dbReference type="ARBA" id="ARBA00022801"/>
    </source>
</evidence>
<dbReference type="GO" id="GO:0043138">
    <property type="term" value="F:3'-5' DNA helicase activity"/>
    <property type="evidence" value="ECO:0007669"/>
    <property type="project" value="UniProtKB-EC"/>
</dbReference>
<keyword evidence="2 10" id="KW-0547">Nucleotide-binding</keyword>
<dbReference type="EC" id="5.6.2.4" evidence="8"/>
<dbReference type="EMBL" id="CP054056">
    <property type="protein sequence ID" value="QKJ25529.1"/>
    <property type="molecule type" value="Genomic_DNA"/>
</dbReference>
<evidence type="ECO:0000256" key="5">
    <source>
        <dbReference type="ARBA" id="ARBA00022840"/>
    </source>
</evidence>
<feature type="binding site" evidence="10">
    <location>
        <begin position="33"/>
        <end position="40"/>
    </location>
    <ligand>
        <name>ATP</name>
        <dbReference type="ChEBI" id="CHEBI:30616"/>
    </ligand>
</feature>
<dbReference type="SUPFAM" id="SSF52540">
    <property type="entry name" value="P-loop containing nucleoside triphosphate hydrolases"/>
    <property type="match status" value="1"/>
</dbReference>
<dbReference type="Gene3D" id="1.10.10.160">
    <property type="match status" value="1"/>
</dbReference>
<dbReference type="Gene3D" id="1.10.486.10">
    <property type="entry name" value="PCRA, domain 4"/>
    <property type="match status" value="2"/>
</dbReference>
<organism evidence="13 14">
    <name type="scientific">Aquiluna borgnonia</name>
    <dbReference type="NCBI Taxonomy" id="2499157"/>
    <lineage>
        <taxon>Bacteria</taxon>
        <taxon>Bacillati</taxon>
        <taxon>Actinomycetota</taxon>
        <taxon>Actinomycetes</taxon>
        <taxon>Micrococcales</taxon>
        <taxon>Microbacteriaceae</taxon>
        <taxon>Luna cluster</taxon>
        <taxon>Luna-1 subcluster</taxon>
        <taxon>Aquiluna</taxon>
    </lineage>
</organism>
<dbReference type="GO" id="GO:0000725">
    <property type="term" value="P:recombinational repair"/>
    <property type="evidence" value="ECO:0007669"/>
    <property type="project" value="TreeGrafter"/>
</dbReference>
<dbReference type="InterPro" id="IPR014017">
    <property type="entry name" value="DNA_helicase_UvrD-like_C"/>
</dbReference>
<keyword evidence="4 10" id="KW-0347">Helicase</keyword>
<keyword evidence="14" id="KW-1185">Reference proteome</keyword>
<dbReference type="GO" id="GO:0005524">
    <property type="term" value="F:ATP binding"/>
    <property type="evidence" value="ECO:0007669"/>
    <property type="project" value="UniProtKB-UniRule"/>
</dbReference>
<reference evidence="13 14" key="1">
    <citation type="submission" date="2020-05" db="EMBL/GenBank/DDBJ databases">
        <title>Aquirufa sp. strain 15G-AUS-rot a new Aquirufa species.</title>
        <authorList>
            <person name="Pitt A."/>
            <person name="Hahn M.W."/>
        </authorList>
    </citation>
    <scope>NUCLEOTIDE SEQUENCE [LARGE SCALE GENOMIC DNA]</scope>
    <source>
        <strain evidence="13 14">15G-AUS-rot</strain>
    </source>
</reference>
<evidence type="ECO:0000256" key="1">
    <source>
        <dbReference type="ARBA" id="ARBA00009922"/>
    </source>
</evidence>
<dbReference type="KEGG" id="aqg:HRU87_04970"/>
<dbReference type="InterPro" id="IPR014016">
    <property type="entry name" value="UvrD-like_ATP-bd"/>
</dbReference>
<dbReference type="Pfam" id="PF13361">
    <property type="entry name" value="UvrD_C"/>
    <property type="match status" value="2"/>
</dbReference>
<evidence type="ECO:0000256" key="10">
    <source>
        <dbReference type="PROSITE-ProRule" id="PRU00560"/>
    </source>
</evidence>
<dbReference type="InterPro" id="IPR000212">
    <property type="entry name" value="DNA_helicase_UvrD/REP"/>
</dbReference>
<dbReference type="PROSITE" id="PS51217">
    <property type="entry name" value="UVRD_HELICASE_CTER"/>
    <property type="match status" value="1"/>
</dbReference>
<dbReference type="Gene3D" id="3.40.50.300">
    <property type="entry name" value="P-loop containing nucleotide triphosphate hydrolases"/>
    <property type="match status" value="3"/>
</dbReference>
<dbReference type="PANTHER" id="PTHR11070:SF69">
    <property type="entry name" value="ATP-DEPENDENT DNA HELICASE UVRD2"/>
    <property type="match status" value="1"/>
</dbReference>
<dbReference type="GO" id="GO:0033202">
    <property type="term" value="C:DNA helicase complex"/>
    <property type="evidence" value="ECO:0007669"/>
    <property type="project" value="TreeGrafter"/>
</dbReference>
<gene>
    <name evidence="13" type="ORF">HRU87_04970</name>
</gene>
<evidence type="ECO:0000256" key="9">
    <source>
        <dbReference type="ARBA" id="ARBA00048988"/>
    </source>
</evidence>
<keyword evidence="6" id="KW-0413">Isomerase</keyword>
<evidence type="ECO:0000256" key="8">
    <source>
        <dbReference type="ARBA" id="ARBA00034808"/>
    </source>
</evidence>
<keyword evidence="3 10" id="KW-0378">Hydrolase</keyword>
<evidence type="ECO:0000256" key="7">
    <source>
        <dbReference type="ARBA" id="ARBA00034617"/>
    </source>
</evidence>
<protein>
    <recommendedName>
        <fullName evidence="8">DNA 3'-5' helicase</fullName>
        <ecNumber evidence="8">5.6.2.4</ecNumber>
    </recommendedName>
</protein>
<evidence type="ECO:0000313" key="13">
    <source>
        <dbReference type="EMBL" id="QKJ25529.1"/>
    </source>
</evidence>
<evidence type="ECO:0000259" key="12">
    <source>
        <dbReference type="PROSITE" id="PS51217"/>
    </source>
</evidence>
<dbReference type="Proteomes" id="UP000501003">
    <property type="component" value="Chromosome"/>
</dbReference>
<dbReference type="AlphaFoldDB" id="A0A7D4Q4D4"/>
<dbReference type="InterPro" id="IPR013986">
    <property type="entry name" value="DExx_box_DNA_helicase_dom_sf"/>
</dbReference>
<evidence type="ECO:0000256" key="4">
    <source>
        <dbReference type="ARBA" id="ARBA00022806"/>
    </source>
</evidence>
<feature type="domain" description="UvrD-like helicase C-terminal" evidence="12">
    <location>
        <begin position="285"/>
        <end position="540"/>
    </location>
</feature>
<dbReference type="GO" id="GO:0003677">
    <property type="term" value="F:DNA binding"/>
    <property type="evidence" value="ECO:0007669"/>
    <property type="project" value="InterPro"/>
</dbReference>
<dbReference type="GO" id="GO:0005829">
    <property type="term" value="C:cytosol"/>
    <property type="evidence" value="ECO:0007669"/>
    <property type="project" value="TreeGrafter"/>
</dbReference>
<dbReference type="InterPro" id="IPR027417">
    <property type="entry name" value="P-loop_NTPase"/>
</dbReference>
<comment type="catalytic activity">
    <reaction evidence="7">
        <text>Couples ATP hydrolysis with the unwinding of duplex DNA by translocating in the 3'-5' direction.</text>
        <dbReference type="EC" id="5.6.2.4"/>
    </reaction>
</comment>
<dbReference type="RefSeq" id="WP_173493826.1">
    <property type="nucleotide sequence ID" value="NZ_CP054056.1"/>
</dbReference>
<comment type="similarity">
    <text evidence="1">Belongs to the helicase family. UvrD subfamily.</text>
</comment>
<feature type="domain" description="UvrD-like helicase ATP-binding" evidence="11">
    <location>
        <begin position="12"/>
        <end position="290"/>
    </location>
</feature>
<dbReference type="PANTHER" id="PTHR11070">
    <property type="entry name" value="UVRD / RECB / PCRA DNA HELICASE FAMILY MEMBER"/>
    <property type="match status" value="1"/>
</dbReference>
<dbReference type="PROSITE" id="PS51198">
    <property type="entry name" value="UVRD_HELICASE_ATP_BIND"/>
    <property type="match status" value="1"/>
</dbReference>
<evidence type="ECO:0000313" key="14">
    <source>
        <dbReference type="Proteomes" id="UP000501003"/>
    </source>
</evidence>
<name>A0A7D4Q4D4_9MICO</name>
<keyword evidence="5 10" id="KW-0067">ATP-binding</keyword>
<accession>A0A7D4Q4D4</accession>
<evidence type="ECO:0000256" key="2">
    <source>
        <dbReference type="ARBA" id="ARBA00022741"/>
    </source>
</evidence>
<dbReference type="CDD" id="cd17932">
    <property type="entry name" value="DEXQc_UvrD"/>
    <property type="match status" value="1"/>
</dbReference>
<evidence type="ECO:0000259" key="11">
    <source>
        <dbReference type="PROSITE" id="PS51198"/>
    </source>
</evidence>